<evidence type="ECO:0000313" key="3">
    <source>
        <dbReference type="Proteomes" id="UP001177744"/>
    </source>
</evidence>
<dbReference type="AlphaFoldDB" id="A0AA40I317"/>
<accession>A0AA40I317</accession>
<dbReference type="Proteomes" id="UP001177744">
    <property type="component" value="Unassembled WGS sequence"/>
</dbReference>
<protein>
    <submittedName>
        <fullName evidence="2">Uncharacterized protein</fullName>
    </submittedName>
</protein>
<reference evidence="2" key="1">
    <citation type="submission" date="2023-06" db="EMBL/GenBank/DDBJ databases">
        <title>Reference genome for the Northern bat (Eptesicus nilssonii), a most northern bat species.</title>
        <authorList>
            <person name="Laine V.N."/>
            <person name="Pulliainen A.T."/>
            <person name="Lilley T.M."/>
        </authorList>
    </citation>
    <scope>NUCLEOTIDE SEQUENCE</scope>
    <source>
        <strain evidence="2">BLF_Eptnil</strain>
        <tissue evidence="2">Kidney</tissue>
    </source>
</reference>
<evidence type="ECO:0000256" key="1">
    <source>
        <dbReference type="SAM" id="MobiDB-lite"/>
    </source>
</evidence>
<sequence length="223" mass="23894">MKGRFNPHGKLILPYFKKLPQAPQPSGATTLSVSSHRHQCLKQQEAGEEPEPRLGAVQLLLIPALRCLVSASAAVVTLLWRQERLALRQLRLSAMSPESVSIAVGAVSNEKASRAFAARPLRTLREAQGAGLRVAGVADWASKTLSSRRHWCRELSVCAMAAPEAFGRPGAPADSRPGPPRSKAKAGDLAGCLLRRKAFRKPPQQPEAFGRPGAPADSRPGPP</sequence>
<name>A0AA40I317_CNENI</name>
<dbReference type="EMBL" id="JAULJE010000006">
    <property type="protein sequence ID" value="KAK1342113.1"/>
    <property type="molecule type" value="Genomic_DNA"/>
</dbReference>
<feature type="region of interest" description="Disordered" evidence="1">
    <location>
        <begin position="166"/>
        <end position="223"/>
    </location>
</feature>
<evidence type="ECO:0000313" key="2">
    <source>
        <dbReference type="EMBL" id="KAK1342113.1"/>
    </source>
</evidence>
<comment type="caution">
    <text evidence="2">The sequence shown here is derived from an EMBL/GenBank/DDBJ whole genome shotgun (WGS) entry which is preliminary data.</text>
</comment>
<keyword evidence="3" id="KW-1185">Reference proteome</keyword>
<organism evidence="2 3">
    <name type="scientific">Cnephaeus nilssonii</name>
    <name type="common">Northern bat</name>
    <name type="synonym">Eptesicus nilssonii</name>
    <dbReference type="NCBI Taxonomy" id="3371016"/>
    <lineage>
        <taxon>Eukaryota</taxon>
        <taxon>Metazoa</taxon>
        <taxon>Chordata</taxon>
        <taxon>Craniata</taxon>
        <taxon>Vertebrata</taxon>
        <taxon>Euteleostomi</taxon>
        <taxon>Mammalia</taxon>
        <taxon>Eutheria</taxon>
        <taxon>Laurasiatheria</taxon>
        <taxon>Chiroptera</taxon>
        <taxon>Yangochiroptera</taxon>
        <taxon>Vespertilionidae</taxon>
        <taxon>Cnephaeus</taxon>
    </lineage>
</organism>
<gene>
    <name evidence="2" type="ORF">QTO34_016868</name>
</gene>
<proteinExistence type="predicted"/>